<comment type="catalytic activity">
    <reaction evidence="5">
        <text>2 reduced [2Fe-2S]-[ferredoxin] + NADP(+) + H(+) = 2 oxidized [2Fe-2S]-[ferredoxin] + NADPH</text>
        <dbReference type="Rhea" id="RHEA:20125"/>
        <dbReference type="Rhea" id="RHEA-COMP:10000"/>
        <dbReference type="Rhea" id="RHEA-COMP:10001"/>
        <dbReference type="ChEBI" id="CHEBI:15378"/>
        <dbReference type="ChEBI" id="CHEBI:33737"/>
        <dbReference type="ChEBI" id="CHEBI:33738"/>
        <dbReference type="ChEBI" id="CHEBI:57783"/>
        <dbReference type="ChEBI" id="CHEBI:58349"/>
        <dbReference type="EC" id="1.18.1.2"/>
    </reaction>
</comment>
<dbReference type="GO" id="GO:0050660">
    <property type="term" value="F:flavin adenine dinucleotide binding"/>
    <property type="evidence" value="ECO:0007669"/>
    <property type="project" value="UniProtKB-UniRule"/>
</dbReference>
<feature type="domain" description="FAD/NAD(P)-binding" evidence="6">
    <location>
        <begin position="9"/>
        <end position="294"/>
    </location>
</feature>
<dbReference type="EC" id="1.18.1.2" evidence="5"/>
<feature type="binding site" evidence="5">
    <location>
        <position position="90"/>
    </location>
    <ligand>
        <name>FAD</name>
        <dbReference type="ChEBI" id="CHEBI:57692"/>
    </ligand>
</feature>
<dbReference type="InterPro" id="IPR050097">
    <property type="entry name" value="Ferredoxin-NADP_redctase_2"/>
</dbReference>
<protein>
    <recommendedName>
        <fullName evidence="5">Ferredoxin--NADP reductase</fullName>
        <shortName evidence="5">FNR</shortName>
        <shortName evidence="5">Fd-NADP(+) reductase</shortName>
        <ecNumber evidence="5">1.18.1.2</ecNumber>
    </recommendedName>
</protein>
<organism evidence="7 8">
    <name type="scientific">Methyloceanibacter methanicus</name>
    <dbReference type="NCBI Taxonomy" id="1774968"/>
    <lineage>
        <taxon>Bacteria</taxon>
        <taxon>Pseudomonadati</taxon>
        <taxon>Pseudomonadota</taxon>
        <taxon>Alphaproteobacteria</taxon>
        <taxon>Hyphomicrobiales</taxon>
        <taxon>Hyphomicrobiaceae</taxon>
        <taxon>Methyloceanibacter</taxon>
    </lineage>
</organism>
<evidence type="ECO:0000256" key="1">
    <source>
        <dbReference type="ARBA" id="ARBA00022630"/>
    </source>
</evidence>
<reference evidence="7 8" key="1">
    <citation type="journal article" date="2016" name="Environ. Microbiol.">
        <title>New Methyloceanibacter diversity from North Sea sediments includes methanotroph containing solely the soluble methane monooxygenase.</title>
        <authorList>
            <person name="Vekeman B."/>
            <person name="Kerckhof F.M."/>
            <person name="Cremers G."/>
            <person name="de Vos P."/>
            <person name="Vandamme P."/>
            <person name="Boon N."/>
            <person name="Op den Camp H.J."/>
            <person name="Heylen K."/>
        </authorList>
    </citation>
    <scope>NUCLEOTIDE SEQUENCE [LARGE SCALE GENOMIC DNA]</scope>
    <source>
        <strain evidence="7 8">R-67174</strain>
    </source>
</reference>
<evidence type="ECO:0000256" key="3">
    <source>
        <dbReference type="ARBA" id="ARBA00022857"/>
    </source>
</evidence>
<dbReference type="AlphaFoldDB" id="A0A1E3VZ77"/>
<proteinExistence type="inferred from homology"/>
<dbReference type="GO" id="GO:0050661">
    <property type="term" value="F:NADP binding"/>
    <property type="evidence" value="ECO:0007669"/>
    <property type="project" value="UniProtKB-UniRule"/>
</dbReference>
<dbReference type="STRING" id="1774968.AUC68_06305"/>
<feature type="binding site" evidence="5">
    <location>
        <position position="50"/>
    </location>
    <ligand>
        <name>FAD</name>
        <dbReference type="ChEBI" id="CHEBI:57692"/>
    </ligand>
</feature>
<evidence type="ECO:0000256" key="5">
    <source>
        <dbReference type="HAMAP-Rule" id="MF_01685"/>
    </source>
</evidence>
<dbReference type="PRINTS" id="PR00469">
    <property type="entry name" value="PNDRDTASEII"/>
</dbReference>
<dbReference type="Gene3D" id="3.50.50.60">
    <property type="entry name" value="FAD/NAD(P)-binding domain"/>
    <property type="match status" value="2"/>
</dbReference>
<evidence type="ECO:0000259" key="6">
    <source>
        <dbReference type="Pfam" id="PF07992"/>
    </source>
</evidence>
<comment type="caution">
    <text evidence="5">Lacks conserved residue(s) required for the propagation of feature annotation.</text>
</comment>
<keyword evidence="1 5" id="KW-0285">Flavoprotein</keyword>
<gene>
    <name evidence="7" type="ORF">AUC68_06305</name>
</gene>
<dbReference type="EMBL" id="LPWG01000012">
    <property type="protein sequence ID" value="ODR98810.1"/>
    <property type="molecule type" value="Genomic_DNA"/>
</dbReference>
<keyword evidence="2 5" id="KW-0274">FAD</keyword>
<accession>A0A1E3VZ77</accession>
<comment type="similarity">
    <text evidence="5">Belongs to the ferredoxin--NADP reductase type 2 family.</text>
</comment>
<dbReference type="PANTHER" id="PTHR48105">
    <property type="entry name" value="THIOREDOXIN REDUCTASE 1-RELATED-RELATED"/>
    <property type="match status" value="1"/>
</dbReference>
<dbReference type="RefSeq" id="WP_069437536.1">
    <property type="nucleotide sequence ID" value="NZ_LPWG01000012.1"/>
</dbReference>
<evidence type="ECO:0000256" key="2">
    <source>
        <dbReference type="ARBA" id="ARBA00022827"/>
    </source>
</evidence>
<comment type="subunit">
    <text evidence="5">Homodimer.</text>
</comment>
<feature type="binding site" evidence="5">
    <location>
        <position position="330"/>
    </location>
    <ligand>
        <name>FAD</name>
        <dbReference type="ChEBI" id="CHEBI:57692"/>
    </ligand>
</feature>
<evidence type="ECO:0000313" key="8">
    <source>
        <dbReference type="Proteomes" id="UP000094501"/>
    </source>
</evidence>
<dbReference type="Pfam" id="PF07992">
    <property type="entry name" value="Pyr_redox_2"/>
    <property type="match status" value="1"/>
</dbReference>
<dbReference type="Proteomes" id="UP000094501">
    <property type="component" value="Unassembled WGS sequence"/>
</dbReference>
<dbReference type="OrthoDB" id="9806179at2"/>
<dbReference type="SUPFAM" id="SSF51905">
    <property type="entry name" value="FAD/NAD(P)-binding domain"/>
    <property type="match status" value="1"/>
</dbReference>
<comment type="cofactor">
    <cofactor evidence="5">
        <name>FAD</name>
        <dbReference type="ChEBI" id="CHEBI:57692"/>
    </cofactor>
    <text evidence="5">Binds 1 FAD per subunit.</text>
</comment>
<evidence type="ECO:0000313" key="7">
    <source>
        <dbReference type="EMBL" id="ODR98810.1"/>
    </source>
</evidence>
<feature type="binding site" evidence="5">
    <location>
        <position position="45"/>
    </location>
    <ligand>
        <name>FAD</name>
        <dbReference type="ChEBI" id="CHEBI:57692"/>
    </ligand>
</feature>
<sequence>MSVDVIKTDAVIIGAGPVGLFAVFELGLLDVKAHVIDILDRPGGQCAELYPEKPIYDIPAIPIVTGQQLTDQLMEQIEPFGAEYHFNERVDTIEKIEDGFRLVTDCGTQFECKVVVIAAGGGSFTPKRPPLPGIEAYEDTSVFYSVRKMDAFKDKDVLIVGGGDSALDWTLNLQPVAKSLTLVHRRSEFRAAPASVQKMMDLVDSGNISFKLGQVTTLHGDNGQLTGVTVKSPDGSTFEQPTDIMLPFFGLTMKLGPVANWGLNLEENLIPVDTAKFETSEKGIFAIGDINTYPGKLKLILSGFHEGALMAQAAHRIVYPDKKLIFQYTTSSSNLQKKLGVK</sequence>
<evidence type="ECO:0000256" key="4">
    <source>
        <dbReference type="ARBA" id="ARBA00023002"/>
    </source>
</evidence>
<keyword evidence="8" id="KW-1185">Reference proteome</keyword>
<feature type="binding site" evidence="5">
    <location>
        <position position="124"/>
    </location>
    <ligand>
        <name>FAD</name>
        <dbReference type="ChEBI" id="CHEBI:57692"/>
    </ligand>
</feature>
<comment type="caution">
    <text evidence="7">The sequence shown here is derived from an EMBL/GenBank/DDBJ whole genome shotgun (WGS) entry which is preliminary data.</text>
</comment>
<dbReference type="InterPro" id="IPR036188">
    <property type="entry name" value="FAD/NAD-bd_sf"/>
</dbReference>
<dbReference type="InterPro" id="IPR022890">
    <property type="entry name" value="Fd--NADP_Rdtase_type_2"/>
</dbReference>
<dbReference type="HAMAP" id="MF_01685">
    <property type="entry name" value="FENR2"/>
    <property type="match status" value="1"/>
</dbReference>
<keyword evidence="3 5" id="KW-0521">NADP</keyword>
<dbReference type="GO" id="GO:0004324">
    <property type="term" value="F:ferredoxin-NADP+ reductase activity"/>
    <property type="evidence" value="ECO:0007669"/>
    <property type="project" value="UniProtKB-UniRule"/>
</dbReference>
<name>A0A1E3VZ77_9HYPH</name>
<dbReference type="InterPro" id="IPR023753">
    <property type="entry name" value="FAD/NAD-binding_dom"/>
</dbReference>
<dbReference type="PRINTS" id="PR00368">
    <property type="entry name" value="FADPNR"/>
</dbReference>
<keyword evidence="4 5" id="KW-0560">Oxidoreductase</keyword>
<feature type="binding site" evidence="5">
    <location>
        <position position="37"/>
    </location>
    <ligand>
        <name>FAD</name>
        <dbReference type="ChEBI" id="CHEBI:57692"/>
    </ligand>
</feature>
<feature type="binding site" evidence="5">
    <location>
        <position position="289"/>
    </location>
    <ligand>
        <name>FAD</name>
        <dbReference type="ChEBI" id="CHEBI:57692"/>
    </ligand>
</feature>